<reference evidence="2" key="1">
    <citation type="journal article" date="2023" name="Front. Plant Sci.">
        <title>Chromosomal-level genome assembly of Melastoma candidum provides insights into trichome evolution.</title>
        <authorList>
            <person name="Zhong Y."/>
            <person name="Wu W."/>
            <person name="Sun C."/>
            <person name="Zou P."/>
            <person name="Liu Y."/>
            <person name="Dai S."/>
            <person name="Zhou R."/>
        </authorList>
    </citation>
    <scope>NUCLEOTIDE SEQUENCE [LARGE SCALE GENOMIC DNA]</scope>
</reference>
<keyword evidence="2" id="KW-1185">Reference proteome</keyword>
<evidence type="ECO:0000313" key="2">
    <source>
        <dbReference type="Proteomes" id="UP001057402"/>
    </source>
</evidence>
<sequence>MPNTKKMSPGNVAFLLFCLVAAVWICDAINDEKHIYIKMMTSGPIFWLRAMNGRSASILISLGPRCSTAVSFGRGARSKNSPSTTTIGIGTAARIVSGA</sequence>
<proteinExistence type="predicted"/>
<protein>
    <submittedName>
        <fullName evidence="1">Uncharacterized protein</fullName>
    </submittedName>
</protein>
<accession>A0ACB9QV30</accession>
<gene>
    <name evidence="1" type="ORF">MLD38_018424</name>
</gene>
<dbReference type="Proteomes" id="UP001057402">
    <property type="component" value="Chromosome 5"/>
</dbReference>
<organism evidence="1 2">
    <name type="scientific">Melastoma candidum</name>
    <dbReference type="NCBI Taxonomy" id="119954"/>
    <lineage>
        <taxon>Eukaryota</taxon>
        <taxon>Viridiplantae</taxon>
        <taxon>Streptophyta</taxon>
        <taxon>Embryophyta</taxon>
        <taxon>Tracheophyta</taxon>
        <taxon>Spermatophyta</taxon>
        <taxon>Magnoliopsida</taxon>
        <taxon>eudicotyledons</taxon>
        <taxon>Gunneridae</taxon>
        <taxon>Pentapetalae</taxon>
        <taxon>rosids</taxon>
        <taxon>malvids</taxon>
        <taxon>Myrtales</taxon>
        <taxon>Melastomataceae</taxon>
        <taxon>Melastomatoideae</taxon>
        <taxon>Melastomateae</taxon>
        <taxon>Melastoma</taxon>
    </lineage>
</organism>
<name>A0ACB9QV30_9MYRT</name>
<dbReference type="EMBL" id="CM042884">
    <property type="protein sequence ID" value="KAI4370037.1"/>
    <property type="molecule type" value="Genomic_DNA"/>
</dbReference>
<comment type="caution">
    <text evidence="1">The sequence shown here is derived from an EMBL/GenBank/DDBJ whole genome shotgun (WGS) entry which is preliminary data.</text>
</comment>
<evidence type="ECO:0000313" key="1">
    <source>
        <dbReference type="EMBL" id="KAI4370037.1"/>
    </source>
</evidence>